<reference evidence="2" key="1">
    <citation type="journal article" date="2023" name="BMC Genomics">
        <title>Chromosome-level genome assemblies of Cutaneotrichosporon spp. (Trichosporonales, Basidiomycota) reveal imbalanced evolution between nucleotide sequences and chromosome synteny.</title>
        <authorList>
            <person name="Kobayashi Y."/>
            <person name="Kayamori A."/>
            <person name="Aoki K."/>
            <person name="Shiwa Y."/>
            <person name="Matsutani M."/>
            <person name="Fujita N."/>
            <person name="Sugita T."/>
            <person name="Iwasaki W."/>
            <person name="Tanaka N."/>
            <person name="Takashima M."/>
        </authorList>
    </citation>
    <scope>NUCLEOTIDE SEQUENCE</scope>
    <source>
        <strain evidence="2">HIS016</strain>
    </source>
</reference>
<dbReference type="Proteomes" id="UP001222932">
    <property type="component" value="Unassembled WGS sequence"/>
</dbReference>
<feature type="region of interest" description="Disordered" evidence="1">
    <location>
        <begin position="270"/>
        <end position="291"/>
    </location>
</feature>
<feature type="compositionally biased region" description="Low complexity" evidence="1">
    <location>
        <begin position="45"/>
        <end position="62"/>
    </location>
</feature>
<feature type="compositionally biased region" description="Low complexity" evidence="1">
    <location>
        <begin position="109"/>
        <end position="126"/>
    </location>
</feature>
<protein>
    <submittedName>
        <fullName evidence="2">Uncharacterized protein</fullName>
    </submittedName>
</protein>
<evidence type="ECO:0000313" key="3">
    <source>
        <dbReference type="Proteomes" id="UP001222932"/>
    </source>
</evidence>
<feature type="compositionally biased region" description="Polar residues" evidence="1">
    <location>
        <begin position="80"/>
        <end position="91"/>
    </location>
</feature>
<name>A0AAD3YFC7_9TREE</name>
<proteinExistence type="predicted"/>
<reference evidence="2" key="2">
    <citation type="submission" date="2023-06" db="EMBL/GenBank/DDBJ databases">
        <authorList>
            <person name="Kobayashi Y."/>
            <person name="Kayamori A."/>
            <person name="Aoki K."/>
            <person name="Shiwa Y."/>
            <person name="Fujita N."/>
            <person name="Sugita T."/>
            <person name="Iwasaki W."/>
            <person name="Tanaka N."/>
            <person name="Takashima M."/>
        </authorList>
    </citation>
    <scope>NUCLEOTIDE SEQUENCE</scope>
    <source>
        <strain evidence="2">HIS016</strain>
    </source>
</reference>
<sequence>MTNLRHWKESYTTPSKSLPASKPLETNGPKPKSTSKRITHSTACPIAQLSPASSSPLPKSNPRSNSTLRAIKVTKLPAASTPTPLRSTHASSLHLPTKASALRAKQDTSSHTVSKPKSSTTSSKTTTFRKPFGERDANFATSTNASKTFDIRKTWQMNRALSTDTFTPPATPQTMSTPDSQRSTPLRIRELDEAHGRVATLEAEVARLREVSCSCPKGLNATRGGEVKDGEEDNLRPLGRVFTTKSEGLQVGIDQCWDLLPSSASFITALPSSRSRSPPPSSSPSPSHCPCPIKPRLASHTAQQIHSLEAELSDAHFKNRALAICLEEAVDRAQRAEGDIDRRVAEAIKGIQAECDELVQNWANCIRAMAA</sequence>
<dbReference type="AlphaFoldDB" id="A0AAD3YFC7"/>
<feature type="compositionally biased region" description="Pro residues" evidence="1">
    <location>
        <begin position="277"/>
        <end position="291"/>
    </location>
</feature>
<feature type="region of interest" description="Disordered" evidence="1">
    <location>
        <begin position="1"/>
        <end position="139"/>
    </location>
</feature>
<dbReference type="EMBL" id="BTCM01000009">
    <property type="protein sequence ID" value="GMK60053.1"/>
    <property type="molecule type" value="Genomic_DNA"/>
</dbReference>
<keyword evidence="3" id="KW-1185">Reference proteome</keyword>
<evidence type="ECO:0000313" key="2">
    <source>
        <dbReference type="EMBL" id="GMK60053.1"/>
    </source>
</evidence>
<gene>
    <name evidence="2" type="ORF">CspeluHIS016_0902700</name>
</gene>
<accession>A0AAD3YFC7</accession>
<organism evidence="2 3">
    <name type="scientific">Cutaneotrichosporon spelunceum</name>
    <dbReference type="NCBI Taxonomy" id="1672016"/>
    <lineage>
        <taxon>Eukaryota</taxon>
        <taxon>Fungi</taxon>
        <taxon>Dikarya</taxon>
        <taxon>Basidiomycota</taxon>
        <taxon>Agaricomycotina</taxon>
        <taxon>Tremellomycetes</taxon>
        <taxon>Trichosporonales</taxon>
        <taxon>Trichosporonaceae</taxon>
        <taxon>Cutaneotrichosporon</taxon>
    </lineage>
</organism>
<feature type="region of interest" description="Disordered" evidence="1">
    <location>
        <begin position="163"/>
        <end position="184"/>
    </location>
</feature>
<evidence type="ECO:0000256" key="1">
    <source>
        <dbReference type="SAM" id="MobiDB-lite"/>
    </source>
</evidence>
<comment type="caution">
    <text evidence="2">The sequence shown here is derived from an EMBL/GenBank/DDBJ whole genome shotgun (WGS) entry which is preliminary data.</text>
</comment>